<gene>
    <name evidence="3" type="ORF">D9Q98_005753</name>
</gene>
<dbReference type="GO" id="GO:0051082">
    <property type="term" value="F:unfolded protein binding"/>
    <property type="evidence" value="ECO:0007669"/>
    <property type="project" value="TreeGrafter"/>
</dbReference>
<evidence type="ECO:0000256" key="2">
    <source>
        <dbReference type="SAM" id="MobiDB-lite"/>
    </source>
</evidence>
<reference evidence="3" key="2">
    <citation type="submission" date="2020-11" db="EMBL/GenBank/DDBJ databases">
        <authorList>
            <person name="Cecchin M."/>
            <person name="Marcolungo L."/>
            <person name="Rossato M."/>
            <person name="Girolomoni L."/>
            <person name="Cosentino E."/>
            <person name="Cuine S."/>
            <person name="Li-Beisson Y."/>
            <person name="Delledonne M."/>
            <person name="Ballottari M."/>
        </authorList>
    </citation>
    <scope>NUCLEOTIDE SEQUENCE</scope>
    <source>
        <strain evidence="3">211/11P</strain>
        <tissue evidence="3">Whole cell</tissue>
    </source>
</reference>
<sequence length="251" mass="25673">MPSPTDREKLFSDTLDAAEDYLQLQHALGESLRAGFLSLAQARYAMGADRVSSLQIPSTLSATARVTTAAGGNLDLLLQEPSPAGAPAPSHSPPSPHAQDVPAASTSIPEAAAGALQDCAGPPAALAVEASGSAEPASHGLEQQLQQLRLAAESHHQSDNLMEQLAAKYCCDGAGTLPSPDDPLSGGAAADDEQYAEVAKPGKPLHWFGSLVAPSLRDAEGHFGRALAAAVQAANTQRKLRKGPASYSSAG</sequence>
<name>A0A9D4YW94_CHLVU</name>
<evidence type="ECO:0000256" key="1">
    <source>
        <dbReference type="ARBA" id="ARBA00093634"/>
    </source>
</evidence>
<reference evidence="3" key="1">
    <citation type="journal article" date="2019" name="Plant J.">
        <title>Chlorella vulgaris genome assembly and annotation reveals the molecular basis for metabolic acclimation to high light conditions.</title>
        <authorList>
            <person name="Cecchin M."/>
            <person name="Marcolungo L."/>
            <person name="Rossato M."/>
            <person name="Girolomoni L."/>
            <person name="Cosentino E."/>
            <person name="Cuine S."/>
            <person name="Li-Beisson Y."/>
            <person name="Delledonne M."/>
            <person name="Ballottari M."/>
        </authorList>
    </citation>
    <scope>NUCLEOTIDE SEQUENCE</scope>
    <source>
        <strain evidence="3">211/11P</strain>
    </source>
</reference>
<feature type="compositionally biased region" description="Pro residues" evidence="2">
    <location>
        <begin position="84"/>
        <end position="96"/>
    </location>
</feature>
<dbReference type="InterPro" id="IPR040357">
    <property type="entry name" value="Vma22/CCDC115"/>
</dbReference>
<dbReference type="PANTHER" id="PTHR31996:SF2">
    <property type="entry name" value="COILED-COIL DOMAIN-CONTAINING PROTEIN 115"/>
    <property type="match status" value="1"/>
</dbReference>
<feature type="region of interest" description="Disordered" evidence="2">
    <location>
        <begin position="78"/>
        <end position="105"/>
    </location>
</feature>
<dbReference type="Proteomes" id="UP001055712">
    <property type="component" value="Unassembled WGS sequence"/>
</dbReference>
<dbReference type="EMBL" id="SIDB01000008">
    <property type="protein sequence ID" value="KAI3429668.1"/>
    <property type="molecule type" value="Genomic_DNA"/>
</dbReference>
<proteinExistence type="predicted"/>
<dbReference type="GO" id="GO:0070072">
    <property type="term" value="P:vacuolar proton-transporting V-type ATPase complex assembly"/>
    <property type="evidence" value="ECO:0007669"/>
    <property type="project" value="InterPro"/>
</dbReference>
<evidence type="ECO:0000313" key="4">
    <source>
        <dbReference type="Proteomes" id="UP001055712"/>
    </source>
</evidence>
<comment type="caution">
    <text evidence="3">The sequence shown here is derived from an EMBL/GenBank/DDBJ whole genome shotgun (WGS) entry which is preliminary data.</text>
</comment>
<keyword evidence="4" id="KW-1185">Reference proteome</keyword>
<dbReference type="OrthoDB" id="515248at2759"/>
<dbReference type="PANTHER" id="PTHR31996">
    <property type="entry name" value="COILED-COIL DOMAIN-CONTAINING PROTEIN 115"/>
    <property type="match status" value="1"/>
</dbReference>
<accession>A0A9D4YW94</accession>
<dbReference type="AlphaFoldDB" id="A0A9D4YW94"/>
<protein>
    <recommendedName>
        <fullName evidence="1">Vacuolar ATPase assembly protein VMA22</fullName>
    </recommendedName>
</protein>
<organism evidence="3 4">
    <name type="scientific">Chlorella vulgaris</name>
    <name type="common">Green alga</name>
    <dbReference type="NCBI Taxonomy" id="3077"/>
    <lineage>
        <taxon>Eukaryota</taxon>
        <taxon>Viridiplantae</taxon>
        <taxon>Chlorophyta</taxon>
        <taxon>core chlorophytes</taxon>
        <taxon>Trebouxiophyceae</taxon>
        <taxon>Chlorellales</taxon>
        <taxon>Chlorellaceae</taxon>
        <taxon>Chlorella clade</taxon>
        <taxon>Chlorella</taxon>
    </lineage>
</organism>
<evidence type="ECO:0000313" key="3">
    <source>
        <dbReference type="EMBL" id="KAI3429668.1"/>
    </source>
</evidence>